<sequence>MRWLLLLFAGTLLLLLVPSAQALPDLEPNSMSISPEKPVKGEAFSGEVWIRNNGDNLTLNVNVEIINGSADCTLGENCEIVHQEIIEIIGRAENVSVTFSWRGEETSGTHLLTTRVDPEDNITEGNEDNNDLEFEYEVLDAYMPNLTFISGPHLFLEPQVPAVGDPADFVVLFENTGNGNTVATNFQVAFYSILQPDGTPELLEQIEVRSLFGGDTAQMNITWLPDVAGDYLLRVVLDEGNVIDESIEDDNVAELEVMVRVHTPELTLYEAIGLEILPRDEWLEDVFQHHQVELAVYVINMDPVENATDVRVRFWDQAEGGGQVVINDVLLPLVQKATRSGGDVVPATSVQALVLWNDTALLGNHTIFVEIDPLNAIEEWYEDDNNFNFSLTVWEPLPDLNVTSVVVPAQAVYGVPSTIEVSVINSGAVSTGQTEIELWIDEALVYTWELSMEEGQQLLLVYDYTWAEDWPRVKARADPSRDLDELDESNNIRSILVQVAATYRDIAAEKLEVPEFIFEGQRVKMVVTLQNIAATTPNFRVHIYLGEDSSPEASFNGYDLEYNESRRFPVWLNNTGGMVGDYNLTVEVEVLGNYKDENHSNDAVTGSVHFRLREYDLAVELGYLANTLPVNRTVEITVYAFNHGQVSLESDAMGAEIAVYINGVELDLVPTGRLGMVTGEQKLVFYWTPPQVGSYVIEAVVDPYDVIAEPDESDNRAVHEVNVVVEQLPVTPTPSGGKSIISQPLIWVPLLVLAIVGAGMFAYYRLRGEEDYLPGYRAETQQQPPGSGPARGATTFRYDSDSGVTYDADTGEVIGEKKKD</sequence>
<dbReference type="Gene3D" id="2.60.40.10">
    <property type="entry name" value="Immunoglobulins"/>
    <property type="match status" value="6"/>
</dbReference>
<feature type="domain" description="CARDB" evidence="3">
    <location>
        <begin position="24"/>
        <end position="132"/>
    </location>
</feature>
<keyword evidence="2" id="KW-0812">Transmembrane</keyword>
<feature type="domain" description="CARDB" evidence="3">
    <location>
        <begin position="154"/>
        <end position="253"/>
    </location>
</feature>
<keyword evidence="2" id="KW-1133">Transmembrane helix</keyword>
<organism evidence="4">
    <name type="scientific">marine metagenome</name>
    <dbReference type="NCBI Taxonomy" id="408172"/>
    <lineage>
        <taxon>unclassified sequences</taxon>
        <taxon>metagenomes</taxon>
        <taxon>ecological metagenomes</taxon>
    </lineage>
</organism>
<protein>
    <recommendedName>
        <fullName evidence="3">CARDB domain-containing protein</fullName>
    </recommendedName>
</protein>
<dbReference type="InterPro" id="IPR013783">
    <property type="entry name" value="Ig-like_fold"/>
</dbReference>
<keyword evidence="2" id="KW-0472">Membrane</keyword>
<dbReference type="InterPro" id="IPR011635">
    <property type="entry name" value="CARDB"/>
</dbReference>
<accession>A0A381UPX1</accession>
<gene>
    <name evidence="4" type="ORF">METZ01_LOCUS83066</name>
</gene>
<feature type="transmembrane region" description="Helical" evidence="2">
    <location>
        <begin position="745"/>
        <end position="764"/>
    </location>
</feature>
<evidence type="ECO:0000259" key="3">
    <source>
        <dbReference type="Pfam" id="PF07705"/>
    </source>
</evidence>
<proteinExistence type="predicted"/>
<dbReference type="AlphaFoldDB" id="A0A381UPX1"/>
<feature type="domain" description="CARDB" evidence="3">
    <location>
        <begin position="616"/>
        <end position="716"/>
    </location>
</feature>
<name>A0A381UPX1_9ZZZZ</name>
<evidence type="ECO:0000256" key="2">
    <source>
        <dbReference type="SAM" id="Phobius"/>
    </source>
</evidence>
<feature type="domain" description="CARDB" evidence="3">
    <location>
        <begin position="398"/>
        <end position="493"/>
    </location>
</feature>
<evidence type="ECO:0000256" key="1">
    <source>
        <dbReference type="SAM" id="MobiDB-lite"/>
    </source>
</evidence>
<evidence type="ECO:0000313" key="4">
    <source>
        <dbReference type="EMBL" id="SVA30212.1"/>
    </source>
</evidence>
<feature type="region of interest" description="Disordered" evidence="1">
    <location>
        <begin position="777"/>
        <end position="820"/>
    </location>
</feature>
<dbReference type="Pfam" id="PF07705">
    <property type="entry name" value="CARDB"/>
    <property type="match status" value="4"/>
</dbReference>
<reference evidence="4" key="1">
    <citation type="submission" date="2018-05" db="EMBL/GenBank/DDBJ databases">
        <authorList>
            <person name="Lanie J.A."/>
            <person name="Ng W.-L."/>
            <person name="Kazmierczak K.M."/>
            <person name="Andrzejewski T.M."/>
            <person name="Davidsen T.M."/>
            <person name="Wayne K.J."/>
            <person name="Tettelin H."/>
            <person name="Glass J.I."/>
            <person name="Rusch D."/>
            <person name="Podicherti R."/>
            <person name="Tsui H.-C.T."/>
            <person name="Winkler M.E."/>
        </authorList>
    </citation>
    <scope>NUCLEOTIDE SEQUENCE</scope>
</reference>
<dbReference type="EMBL" id="UINC01006887">
    <property type="protein sequence ID" value="SVA30212.1"/>
    <property type="molecule type" value="Genomic_DNA"/>
</dbReference>